<dbReference type="InterPro" id="IPR002201">
    <property type="entry name" value="Glyco_trans_9"/>
</dbReference>
<dbReference type="CDD" id="cd03789">
    <property type="entry name" value="GT9_LPS_heptosyltransferase"/>
    <property type="match status" value="1"/>
</dbReference>
<dbReference type="RefSeq" id="WP_373655167.1">
    <property type="nucleotide sequence ID" value="NZ_JBGUAW010000003.1"/>
</dbReference>
<keyword evidence="4" id="KW-1185">Reference proteome</keyword>
<organism evidence="3 4">
    <name type="scientific">Thiohalorhabdus methylotrophus</name>
    <dbReference type="NCBI Taxonomy" id="3242694"/>
    <lineage>
        <taxon>Bacteria</taxon>
        <taxon>Pseudomonadati</taxon>
        <taxon>Pseudomonadota</taxon>
        <taxon>Gammaproteobacteria</taxon>
        <taxon>Thiohalorhabdales</taxon>
        <taxon>Thiohalorhabdaceae</taxon>
        <taxon>Thiohalorhabdus</taxon>
    </lineage>
</organism>
<evidence type="ECO:0000313" key="3">
    <source>
        <dbReference type="EMBL" id="MFA9460384.1"/>
    </source>
</evidence>
<name>A0ABV4TTB5_9GAMM</name>
<dbReference type="InterPro" id="IPR051199">
    <property type="entry name" value="LPS_LOS_Heptosyltrfase"/>
</dbReference>
<dbReference type="SUPFAM" id="SSF53756">
    <property type="entry name" value="UDP-Glycosyltransferase/glycogen phosphorylase"/>
    <property type="match status" value="1"/>
</dbReference>
<dbReference type="Pfam" id="PF01075">
    <property type="entry name" value="Glyco_transf_9"/>
    <property type="match status" value="1"/>
</dbReference>
<dbReference type="PANTHER" id="PTHR30160">
    <property type="entry name" value="TETRAACYLDISACCHARIDE 4'-KINASE-RELATED"/>
    <property type="match status" value="1"/>
</dbReference>
<gene>
    <name evidence="3" type="ORF">ACERLL_06030</name>
</gene>
<comment type="caution">
    <text evidence="3">The sequence shown here is derived from an EMBL/GenBank/DDBJ whole genome shotgun (WGS) entry which is preliminary data.</text>
</comment>
<proteinExistence type="predicted"/>
<evidence type="ECO:0000256" key="2">
    <source>
        <dbReference type="ARBA" id="ARBA00022679"/>
    </source>
</evidence>
<dbReference type="EMBL" id="JBGUAW010000003">
    <property type="protein sequence ID" value="MFA9460384.1"/>
    <property type="molecule type" value="Genomic_DNA"/>
</dbReference>
<dbReference type="PANTHER" id="PTHR30160:SF21">
    <property type="entry name" value="LIPOPOLYSACCHARIDE CORE HEPTOSYLTRANSFERASE OPSX"/>
    <property type="match status" value="1"/>
</dbReference>
<reference evidence="3 4" key="1">
    <citation type="submission" date="2024-08" db="EMBL/GenBank/DDBJ databases">
        <title>Whole-genome sequencing of halo(alkali)philic microorganisms from hypersaline lakes.</title>
        <authorList>
            <person name="Sorokin D.Y."/>
            <person name="Merkel A.Y."/>
            <person name="Messina E."/>
            <person name="Yakimov M."/>
        </authorList>
    </citation>
    <scope>NUCLEOTIDE SEQUENCE [LARGE SCALE GENOMIC DNA]</scope>
    <source>
        <strain evidence="3 4">Cl-TMA</strain>
    </source>
</reference>
<protein>
    <submittedName>
        <fullName evidence="3">Glycosyltransferase family 9 protein</fullName>
    </submittedName>
</protein>
<keyword evidence="1" id="KW-0328">Glycosyltransferase</keyword>
<evidence type="ECO:0000313" key="4">
    <source>
        <dbReference type="Proteomes" id="UP001575181"/>
    </source>
</evidence>
<dbReference type="Proteomes" id="UP001575181">
    <property type="component" value="Unassembled WGS sequence"/>
</dbReference>
<keyword evidence="2" id="KW-0808">Transferase</keyword>
<evidence type="ECO:0000256" key="1">
    <source>
        <dbReference type="ARBA" id="ARBA00022676"/>
    </source>
</evidence>
<dbReference type="Gene3D" id="3.40.50.2000">
    <property type="entry name" value="Glycogen Phosphorylase B"/>
    <property type="match status" value="2"/>
</dbReference>
<sequence length="353" mass="38617">MTPAPRIPDPPRSLCLLRLSAIGDVVNIVPLVRTLQRELPETRLTWIIGRTEAELVAGLEGVELLVLDKARTARSLTALWSRLRGRRFDVLLHAQAAWRANLVSTAVRAGFRIGYDRPRAKDFQRAFVHGAIHPGPSPHTLDGYFGFSRALGIKERHLEWGIPIPEAARLRARSLMVPDRRALVINPCASAGNRRNWLPERYARVADHAAARHGCQVLFTGGAAPRDHRFIETIRGAMAHPASNLAGRTSLKEMLALLGESTVLLAPDTGPVHMATAVGTPVIGLYAASDPARSGPYRSREWCVDRYPAASSRGLGRGAAAMRLIDVDSVTARLDRLLADQAQREAGRPVRAI</sequence>
<accession>A0ABV4TTB5</accession>